<keyword evidence="2" id="KW-1185">Reference proteome</keyword>
<dbReference type="EMBL" id="KB446539">
    <property type="protein sequence ID" value="EME44651.1"/>
    <property type="molecule type" value="Genomic_DNA"/>
</dbReference>
<evidence type="ECO:0000313" key="1">
    <source>
        <dbReference type="EMBL" id="EME44651.1"/>
    </source>
</evidence>
<reference evidence="2" key="1">
    <citation type="journal article" date="2012" name="PLoS Genet.">
        <title>The genomes of the fungal plant pathogens Cladosporium fulvum and Dothistroma septosporum reveal adaptation to different hosts and lifestyles but also signatures of common ancestry.</title>
        <authorList>
            <person name="de Wit P.J.G.M."/>
            <person name="van der Burgt A."/>
            <person name="Oekmen B."/>
            <person name="Stergiopoulos I."/>
            <person name="Abd-Elsalam K.A."/>
            <person name="Aerts A.L."/>
            <person name="Bahkali A.H."/>
            <person name="Beenen H.G."/>
            <person name="Chettri P."/>
            <person name="Cox M.P."/>
            <person name="Datema E."/>
            <person name="de Vries R.P."/>
            <person name="Dhillon B."/>
            <person name="Ganley A.R."/>
            <person name="Griffiths S.A."/>
            <person name="Guo Y."/>
            <person name="Hamelin R.C."/>
            <person name="Henrissat B."/>
            <person name="Kabir M.S."/>
            <person name="Jashni M.K."/>
            <person name="Kema G."/>
            <person name="Klaubauf S."/>
            <person name="Lapidus A."/>
            <person name="Levasseur A."/>
            <person name="Lindquist E."/>
            <person name="Mehrabi R."/>
            <person name="Ohm R.A."/>
            <person name="Owen T.J."/>
            <person name="Salamov A."/>
            <person name="Schwelm A."/>
            <person name="Schijlen E."/>
            <person name="Sun H."/>
            <person name="van den Burg H.A."/>
            <person name="van Ham R.C.H.J."/>
            <person name="Zhang S."/>
            <person name="Goodwin S.B."/>
            <person name="Grigoriev I.V."/>
            <person name="Collemare J."/>
            <person name="Bradshaw R.E."/>
        </authorList>
    </citation>
    <scope>NUCLEOTIDE SEQUENCE [LARGE SCALE GENOMIC DNA]</scope>
    <source>
        <strain evidence="2">NZE10 / CBS 128990</strain>
    </source>
</reference>
<proteinExistence type="predicted"/>
<accession>N1PMK1</accession>
<protein>
    <submittedName>
        <fullName evidence="1">Uncharacterized protein</fullName>
    </submittedName>
</protein>
<dbReference type="OrthoDB" id="1606438at2759"/>
<sequence length="123" mass="13494">MATPTQRAAQALELVRKLDAFAATSPRCDTLHDLTPELETARKHLVDASQAMKRLSLGAVGCMLETQFTFTELQALHYIYHNDIPEFVPAEGETSFEKLAQDAGVYKDAYAGSCSMPWPATSS</sequence>
<evidence type="ECO:0000313" key="2">
    <source>
        <dbReference type="Proteomes" id="UP000016933"/>
    </source>
</evidence>
<dbReference type="AlphaFoldDB" id="N1PMK1"/>
<name>N1PMK1_DOTSN</name>
<gene>
    <name evidence="1" type="ORF">DOTSEDRAFT_24657</name>
</gene>
<dbReference type="Proteomes" id="UP000016933">
    <property type="component" value="Unassembled WGS sequence"/>
</dbReference>
<dbReference type="HOGENOM" id="CLU_2015212_0_0_1"/>
<reference evidence="1 2" key="2">
    <citation type="journal article" date="2012" name="PLoS Pathog.">
        <title>Diverse lifestyles and strategies of plant pathogenesis encoded in the genomes of eighteen Dothideomycetes fungi.</title>
        <authorList>
            <person name="Ohm R.A."/>
            <person name="Feau N."/>
            <person name="Henrissat B."/>
            <person name="Schoch C.L."/>
            <person name="Horwitz B.A."/>
            <person name="Barry K.W."/>
            <person name="Condon B.J."/>
            <person name="Copeland A.C."/>
            <person name="Dhillon B."/>
            <person name="Glaser F."/>
            <person name="Hesse C.N."/>
            <person name="Kosti I."/>
            <person name="LaButti K."/>
            <person name="Lindquist E.A."/>
            <person name="Lucas S."/>
            <person name="Salamov A.A."/>
            <person name="Bradshaw R.E."/>
            <person name="Ciuffetti L."/>
            <person name="Hamelin R.C."/>
            <person name="Kema G.H.J."/>
            <person name="Lawrence C."/>
            <person name="Scott J.A."/>
            <person name="Spatafora J.W."/>
            <person name="Turgeon B.G."/>
            <person name="de Wit P.J.G.M."/>
            <person name="Zhong S."/>
            <person name="Goodwin S.B."/>
            <person name="Grigoriev I.V."/>
        </authorList>
    </citation>
    <scope>NUCLEOTIDE SEQUENCE [LARGE SCALE GENOMIC DNA]</scope>
    <source>
        <strain evidence="2">NZE10 / CBS 128990</strain>
    </source>
</reference>
<organism evidence="1 2">
    <name type="scientific">Dothistroma septosporum (strain NZE10 / CBS 128990)</name>
    <name type="common">Red band needle blight fungus</name>
    <name type="synonym">Mycosphaerella pini</name>
    <dbReference type="NCBI Taxonomy" id="675120"/>
    <lineage>
        <taxon>Eukaryota</taxon>
        <taxon>Fungi</taxon>
        <taxon>Dikarya</taxon>
        <taxon>Ascomycota</taxon>
        <taxon>Pezizomycotina</taxon>
        <taxon>Dothideomycetes</taxon>
        <taxon>Dothideomycetidae</taxon>
        <taxon>Mycosphaerellales</taxon>
        <taxon>Mycosphaerellaceae</taxon>
        <taxon>Dothistroma</taxon>
    </lineage>
</organism>